<proteinExistence type="predicted"/>
<dbReference type="EMBL" id="JAPDPJ010000016">
    <property type="protein sequence ID" value="MCW3786602.1"/>
    <property type="molecule type" value="Genomic_DNA"/>
</dbReference>
<dbReference type="AlphaFoldDB" id="A0AAE3SF31"/>
<dbReference type="Gene3D" id="3.20.20.140">
    <property type="entry name" value="Metal-dependent hydrolases"/>
    <property type="match status" value="1"/>
</dbReference>
<evidence type="ECO:0000313" key="2">
    <source>
        <dbReference type="Proteomes" id="UP001209229"/>
    </source>
</evidence>
<evidence type="ECO:0008006" key="3">
    <source>
        <dbReference type="Google" id="ProtNLM"/>
    </source>
</evidence>
<reference evidence="1" key="1">
    <citation type="submission" date="2022-10" db="EMBL/GenBank/DDBJ databases">
        <authorList>
            <person name="Yu W.X."/>
        </authorList>
    </citation>
    <scope>NUCLEOTIDE SEQUENCE</scope>
    <source>
        <strain evidence="1">AAT</strain>
    </source>
</reference>
<name>A0AAE3SF31_9BACT</name>
<organism evidence="1 2">
    <name type="scientific">Plebeiibacterium sediminum</name>
    <dbReference type="NCBI Taxonomy" id="2992112"/>
    <lineage>
        <taxon>Bacteria</taxon>
        <taxon>Pseudomonadati</taxon>
        <taxon>Bacteroidota</taxon>
        <taxon>Bacteroidia</taxon>
        <taxon>Marinilabiliales</taxon>
        <taxon>Marinilabiliaceae</taxon>
        <taxon>Plebeiibacterium</taxon>
    </lineage>
</organism>
<comment type="caution">
    <text evidence="1">The sequence shown here is derived from an EMBL/GenBank/DDBJ whole genome shotgun (WGS) entry which is preliminary data.</text>
</comment>
<dbReference type="Gene3D" id="1.10.150.650">
    <property type="match status" value="1"/>
</dbReference>
<dbReference type="SUPFAM" id="SSF89550">
    <property type="entry name" value="PHP domain-like"/>
    <property type="match status" value="1"/>
</dbReference>
<keyword evidence="2" id="KW-1185">Reference proteome</keyword>
<gene>
    <name evidence="1" type="ORF">OM075_08995</name>
</gene>
<protein>
    <recommendedName>
        <fullName evidence="3">PHP domain-containing protein</fullName>
    </recommendedName>
</protein>
<dbReference type="Proteomes" id="UP001209229">
    <property type="component" value="Unassembled WGS sequence"/>
</dbReference>
<accession>A0AAE3SF31</accession>
<dbReference type="RefSeq" id="WP_301190167.1">
    <property type="nucleotide sequence ID" value="NZ_JAPDPJ010000016.1"/>
</dbReference>
<sequence length="411" mass="47006">MENLSTLPEKSEQLAGASVGINLKNEQILNVNAHIHSPYSFSAFKDIPEIFELAAKEDVRVLGINDFYSTDGYEQFNDLALKYKIFPLFNIEFIGVNLQDKEKGIRLNDPGNPGRVYLSGKGLSNPPKLDEPYFTQVKTIKEEIVKRVGQMAEKINELFEEINSDIRIYMEEILEKYAIDLVRERHVAKAVRVKVFEKYNTVEERYQFFEQLYSGNQPSANLESNAEVENEIRNMLLKAGKKAFVEENSKAFLEVSVIKDIILNAGGIPTYPLLADNPKGEYTRFEQNKEVLLEELKARNVYSIEFIPNRNELNRLKEYAMFFWNNGYLVTFGTEHNAPDMIPMTVETRGGIPLDEELRELSYKGACVVAAHQHLVAKGEDGFVKANGDRNEESLDYFVELGHTVISKYMQ</sequence>
<dbReference type="InterPro" id="IPR016195">
    <property type="entry name" value="Pol/histidinol_Pase-like"/>
</dbReference>
<evidence type="ECO:0000313" key="1">
    <source>
        <dbReference type="EMBL" id="MCW3786602.1"/>
    </source>
</evidence>